<accession>A0ABM9PDQ0</accession>
<reference evidence="2 3" key="1">
    <citation type="submission" date="2024-05" db="EMBL/GenBank/DDBJ databases">
        <authorList>
            <person name="Duchaud E."/>
        </authorList>
    </citation>
    <scope>NUCLEOTIDE SEQUENCE [LARGE SCALE GENOMIC DNA]</scope>
    <source>
        <strain evidence="2">Ena-SAMPLE-TAB-13-05-2024-13:56:06:370-140308</strain>
    </source>
</reference>
<evidence type="ECO:0000313" key="3">
    <source>
        <dbReference type="Proteomes" id="UP001497527"/>
    </source>
</evidence>
<protein>
    <submittedName>
        <fullName evidence="2">DUF4297 domain-containing protein</fullName>
    </submittedName>
</protein>
<name>A0ABM9PDQ0_9FLAO</name>
<dbReference type="EMBL" id="CAXJIO010000013">
    <property type="protein sequence ID" value="CAL2103703.1"/>
    <property type="molecule type" value="Genomic_DNA"/>
</dbReference>
<dbReference type="RefSeq" id="WP_348717894.1">
    <property type="nucleotide sequence ID" value="NZ_CAXJIO010000013.1"/>
</dbReference>
<gene>
    <name evidence="2" type="ORF">T190423A01A_40296</name>
</gene>
<keyword evidence="3" id="KW-1185">Reference proteome</keyword>
<sequence>MNIQDNTNPLFDSQREKSGAKTIDKYLYQYHWALYKVISEHDVRDEYAVFIELHEDVVLSNSLESTDARFEFNQVKTNSTTFTQYQLVEKKKNGRSVLGKLIESVKSKPYANKISSLNLVCTSSFNLELKTKDVDLKIIRKEDLSDKQLKKLEEAINKEISVSKLPSSLKFIIPDFTDTNYQKVLIGEISGLINRMYPDSYFNDESIYRVLMDELIRKGKVSYDFTKWDELLKNKALTSVQVNTVINEFTNIKNEEKIYVEFNKICTEIGLNSIKSKLLKRSFSRYKRQRISNRSSLQHDTSAFFQTNIESIISSGTTEFLDVINQLKNKLPSKIRKQFSCENEVTSAIICEYIMMA</sequence>
<feature type="domain" description="CD-NTase associated protein 4-like DNA endonuclease" evidence="1">
    <location>
        <begin position="17"/>
        <end position="219"/>
    </location>
</feature>
<dbReference type="Pfam" id="PF14130">
    <property type="entry name" value="Cap4_nuclease"/>
    <property type="match status" value="1"/>
</dbReference>
<proteinExistence type="predicted"/>
<organism evidence="2 3">
    <name type="scientific">Tenacibaculum polynesiense</name>
    <dbReference type="NCBI Taxonomy" id="3137857"/>
    <lineage>
        <taxon>Bacteria</taxon>
        <taxon>Pseudomonadati</taxon>
        <taxon>Bacteroidota</taxon>
        <taxon>Flavobacteriia</taxon>
        <taxon>Flavobacteriales</taxon>
        <taxon>Flavobacteriaceae</taxon>
        <taxon>Tenacibaculum</taxon>
    </lineage>
</organism>
<dbReference type="InterPro" id="IPR025382">
    <property type="entry name" value="Cap4-like_endonuclease_dom"/>
</dbReference>
<evidence type="ECO:0000259" key="1">
    <source>
        <dbReference type="Pfam" id="PF14130"/>
    </source>
</evidence>
<evidence type="ECO:0000313" key="2">
    <source>
        <dbReference type="EMBL" id="CAL2103703.1"/>
    </source>
</evidence>
<comment type="caution">
    <text evidence="2">The sequence shown here is derived from an EMBL/GenBank/DDBJ whole genome shotgun (WGS) entry which is preliminary data.</text>
</comment>
<dbReference type="Proteomes" id="UP001497527">
    <property type="component" value="Unassembled WGS sequence"/>
</dbReference>